<evidence type="ECO:0000256" key="3">
    <source>
        <dbReference type="ARBA" id="ARBA00023002"/>
    </source>
</evidence>
<dbReference type="EMBL" id="RBZU01000013">
    <property type="protein sequence ID" value="RKP47082.1"/>
    <property type="molecule type" value="Genomic_DNA"/>
</dbReference>
<evidence type="ECO:0000256" key="1">
    <source>
        <dbReference type="ARBA" id="ARBA00022630"/>
    </source>
</evidence>
<dbReference type="PANTHER" id="PTHR30011">
    <property type="entry name" value="ALKANESULFONATE MONOOXYGENASE-RELATED"/>
    <property type="match status" value="1"/>
</dbReference>
<dbReference type="Pfam" id="PF00296">
    <property type="entry name" value="Bac_luciferase"/>
    <property type="match status" value="1"/>
</dbReference>
<keyword evidence="2 6" id="KW-0288">FMN</keyword>
<dbReference type="GO" id="GO:0016705">
    <property type="term" value="F:oxidoreductase activity, acting on paired donors, with incorporation or reduction of molecular oxygen"/>
    <property type="evidence" value="ECO:0007669"/>
    <property type="project" value="InterPro"/>
</dbReference>
<dbReference type="Gene3D" id="3.20.20.30">
    <property type="entry name" value="Luciferase-like domain"/>
    <property type="match status" value="1"/>
</dbReference>
<dbReference type="InterPro" id="IPR016215">
    <property type="entry name" value="NTA_MOA"/>
</dbReference>
<dbReference type="CDD" id="cd01095">
    <property type="entry name" value="Nitrilotriacetate_monoxgenase"/>
    <property type="match status" value="1"/>
</dbReference>
<sequence>MSQRKLSFGIMLHGPGGHMNAWKHPGGPADASVNLKFITGIAQKAERNGIAFAFVADGLYINEKSIPHFLNRFEPISVLSALATTTSKIGLAGTLSTSYSHPFTVARQFASLDLISGGRAGWNVVTSPLEGSAKNYGGEHPNHALRYQIADEYLDVVQGLWDSWDDDAFPRDRKTGQFFDREKLHTLDHEGRFFKVAGPLNIQRSPQGQPVIFQAGSSDAGIDLAGKYADAVFTHSPSLEETLEFARRVRESAVAHGRLASDVKIYPGIGPIVGETHEQAEQKYRTIRELLSIEDALAYLGRFFEHHDFSQYPLDAPFPELGDLGKNSFRSTTDHIKAEAKKRNLTLREVALESATPKSQFLGTGEHVADELIRWFDAGAADGFILGFPVQAEGFDDFARLVLPVLEARGRFSRELTGETLRDHLGLPKKASRYALAETV</sequence>
<feature type="binding site" evidence="6">
    <location>
        <position position="57"/>
    </location>
    <ligand>
        <name>FMN</name>
        <dbReference type="ChEBI" id="CHEBI:58210"/>
    </ligand>
</feature>
<dbReference type="PIRSF" id="PIRSF000337">
    <property type="entry name" value="NTA_MOA"/>
    <property type="match status" value="1"/>
</dbReference>
<keyword evidence="9" id="KW-1185">Reference proteome</keyword>
<name>A0A494XAG7_9BURK</name>
<dbReference type="InterPro" id="IPR036661">
    <property type="entry name" value="Luciferase-like_sf"/>
</dbReference>
<feature type="binding site" evidence="6">
    <location>
        <position position="143"/>
    </location>
    <ligand>
        <name>FMN</name>
        <dbReference type="ChEBI" id="CHEBI:58210"/>
    </ligand>
</feature>
<dbReference type="RefSeq" id="WP_121089874.1">
    <property type="nucleotide sequence ID" value="NZ_RBZU01000013.1"/>
</dbReference>
<evidence type="ECO:0000313" key="9">
    <source>
        <dbReference type="Proteomes" id="UP000270342"/>
    </source>
</evidence>
<feature type="binding site" evidence="6">
    <location>
        <position position="147"/>
    </location>
    <ligand>
        <name>FMN</name>
        <dbReference type="ChEBI" id="CHEBI:58210"/>
    </ligand>
</feature>
<feature type="binding site" evidence="6">
    <location>
        <position position="94"/>
    </location>
    <ligand>
        <name>FMN</name>
        <dbReference type="ChEBI" id="CHEBI:58210"/>
    </ligand>
</feature>
<evidence type="ECO:0000256" key="6">
    <source>
        <dbReference type="PIRSR" id="PIRSR000337-1"/>
    </source>
</evidence>
<evidence type="ECO:0000259" key="7">
    <source>
        <dbReference type="Pfam" id="PF00296"/>
    </source>
</evidence>
<dbReference type="OrthoDB" id="4505903at2"/>
<keyword evidence="3" id="KW-0560">Oxidoreductase</keyword>
<feature type="domain" description="Luciferase-like" evidence="7">
    <location>
        <begin position="22"/>
        <end position="380"/>
    </location>
</feature>
<evidence type="ECO:0000256" key="5">
    <source>
        <dbReference type="ARBA" id="ARBA00033748"/>
    </source>
</evidence>
<dbReference type="AlphaFoldDB" id="A0A494XAG7"/>
<dbReference type="SUPFAM" id="SSF51679">
    <property type="entry name" value="Bacterial luciferase-like"/>
    <property type="match status" value="1"/>
</dbReference>
<dbReference type="GO" id="GO:0004497">
    <property type="term" value="F:monooxygenase activity"/>
    <property type="evidence" value="ECO:0007669"/>
    <property type="project" value="UniProtKB-KW"/>
</dbReference>
<keyword evidence="1 6" id="KW-0285">Flavoprotein</keyword>
<dbReference type="InterPro" id="IPR051260">
    <property type="entry name" value="Diverse_substr_monoxygenases"/>
</dbReference>
<organism evidence="8 9">
    <name type="scientific">Pararobbsia silviterrae</name>
    <dbReference type="NCBI Taxonomy" id="1792498"/>
    <lineage>
        <taxon>Bacteria</taxon>
        <taxon>Pseudomonadati</taxon>
        <taxon>Pseudomonadota</taxon>
        <taxon>Betaproteobacteria</taxon>
        <taxon>Burkholderiales</taxon>
        <taxon>Burkholderiaceae</taxon>
        <taxon>Pararobbsia</taxon>
    </lineage>
</organism>
<protein>
    <submittedName>
        <fullName evidence="8">LLM class flavin-dependent oxidoreductase</fullName>
    </submittedName>
</protein>
<dbReference type="Proteomes" id="UP000270342">
    <property type="component" value="Unassembled WGS sequence"/>
</dbReference>
<dbReference type="PANTHER" id="PTHR30011:SF16">
    <property type="entry name" value="C2H2 FINGER DOMAIN TRANSCRIPTION FACTOR (EUROFUNG)-RELATED"/>
    <property type="match status" value="1"/>
</dbReference>
<proteinExistence type="inferred from homology"/>
<comment type="similarity">
    <text evidence="5">Belongs to the NtaA/SnaA/DszA monooxygenase family.</text>
</comment>
<comment type="caution">
    <text evidence="8">The sequence shown here is derived from an EMBL/GenBank/DDBJ whole genome shotgun (WGS) entry which is preliminary data.</text>
</comment>
<feature type="binding site" evidence="6">
    <location>
        <position position="218"/>
    </location>
    <ligand>
        <name>FMN</name>
        <dbReference type="ChEBI" id="CHEBI:58210"/>
    </ligand>
</feature>
<evidence type="ECO:0000313" key="8">
    <source>
        <dbReference type="EMBL" id="RKP47082.1"/>
    </source>
</evidence>
<dbReference type="NCBIfam" id="TIGR03860">
    <property type="entry name" value="FMN_nitrolo"/>
    <property type="match status" value="1"/>
</dbReference>
<reference evidence="8 9" key="1">
    <citation type="submission" date="2018-10" db="EMBL/GenBank/DDBJ databases">
        <title>Robbsia sp. DHC34, isolated from soil.</title>
        <authorList>
            <person name="Gao Z.-H."/>
            <person name="Qiu L.-H."/>
        </authorList>
    </citation>
    <scope>NUCLEOTIDE SEQUENCE [LARGE SCALE GENOMIC DNA]</scope>
    <source>
        <strain evidence="8 9">DHC34</strain>
    </source>
</reference>
<dbReference type="InterPro" id="IPR011251">
    <property type="entry name" value="Luciferase-like_dom"/>
</dbReference>
<feature type="binding site" evidence="6">
    <location>
        <position position="217"/>
    </location>
    <ligand>
        <name>FMN</name>
        <dbReference type="ChEBI" id="CHEBI:58210"/>
    </ligand>
</feature>
<accession>A0A494XAG7</accession>
<gene>
    <name evidence="8" type="ORF">D7S86_23305</name>
</gene>
<evidence type="ECO:0000256" key="4">
    <source>
        <dbReference type="ARBA" id="ARBA00023033"/>
    </source>
</evidence>
<evidence type="ECO:0000256" key="2">
    <source>
        <dbReference type="ARBA" id="ARBA00022643"/>
    </source>
</evidence>
<keyword evidence="4" id="KW-0503">Monooxygenase</keyword>